<accession>A0A4Y2J073</accession>
<reference evidence="2 3" key="1">
    <citation type="journal article" date="2019" name="Sci. Rep.">
        <title>Orb-weaving spider Araneus ventricosus genome elucidates the spidroin gene catalogue.</title>
        <authorList>
            <person name="Kono N."/>
            <person name="Nakamura H."/>
            <person name="Ohtoshi R."/>
            <person name="Moran D.A.P."/>
            <person name="Shinohara A."/>
            <person name="Yoshida Y."/>
            <person name="Fujiwara M."/>
            <person name="Mori M."/>
            <person name="Tomita M."/>
            <person name="Arakawa K."/>
        </authorList>
    </citation>
    <scope>NUCLEOTIDE SEQUENCE [LARGE SCALE GENOMIC DNA]</scope>
</reference>
<evidence type="ECO:0000259" key="1">
    <source>
        <dbReference type="PROSITE" id="PS50994"/>
    </source>
</evidence>
<protein>
    <recommendedName>
        <fullName evidence="1">Integrase catalytic domain-containing protein</fullName>
    </recommendedName>
</protein>
<dbReference type="InterPro" id="IPR001584">
    <property type="entry name" value="Integrase_cat-core"/>
</dbReference>
<sequence length="114" mass="12954">MILHSDQGTNLNSALFTELWKRLGIPKTRTTALHPESDGMVERFNRTILNHLSLFVSENQTDWDIHLPLFLLVYKSADHEVTGFIPADMLFGRTLRLPCDILFGRPSDTPSSSE</sequence>
<comment type="caution">
    <text evidence="2">The sequence shown here is derived from an EMBL/GenBank/DDBJ whole genome shotgun (WGS) entry which is preliminary data.</text>
</comment>
<name>A0A4Y2J073_ARAVE</name>
<dbReference type="SUPFAM" id="SSF53098">
    <property type="entry name" value="Ribonuclease H-like"/>
    <property type="match status" value="1"/>
</dbReference>
<dbReference type="InterPro" id="IPR036397">
    <property type="entry name" value="RNaseH_sf"/>
</dbReference>
<organism evidence="2 3">
    <name type="scientific">Araneus ventricosus</name>
    <name type="common">Orbweaver spider</name>
    <name type="synonym">Epeira ventricosa</name>
    <dbReference type="NCBI Taxonomy" id="182803"/>
    <lineage>
        <taxon>Eukaryota</taxon>
        <taxon>Metazoa</taxon>
        <taxon>Ecdysozoa</taxon>
        <taxon>Arthropoda</taxon>
        <taxon>Chelicerata</taxon>
        <taxon>Arachnida</taxon>
        <taxon>Araneae</taxon>
        <taxon>Araneomorphae</taxon>
        <taxon>Entelegynae</taxon>
        <taxon>Araneoidea</taxon>
        <taxon>Araneidae</taxon>
        <taxon>Araneus</taxon>
    </lineage>
</organism>
<dbReference type="Proteomes" id="UP000499080">
    <property type="component" value="Unassembled WGS sequence"/>
</dbReference>
<dbReference type="EMBL" id="BGPR01003045">
    <property type="protein sequence ID" value="GBM82949.1"/>
    <property type="molecule type" value="Genomic_DNA"/>
</dbReference>
<evidence type="ECO:0000313" key="2">
    <source>
        <dbReference type="EMBL" id="GBM82949.1"/>
    </source>
</evidence>
<dbReference type="InterPro" id="IPR012337">
    <property type="entry name" value="RNaseH-like_sf"/>
</dbReference>
<dbReference type="PROSITE" id="PS50994">
    <property type="entry name" value="INTEGRASE"/>
    <property type="match status" value="1"/>
</dbReference>
<dbReference type="Gene3D" id="3.30.420.10">
    <property type="entry name" value="Ribonuclease H-like superfamily/Ribonuclease H"/>
    <property type="match status" value="1"/>
</dbReference>
<proteinExistence type="predicted"/>
<evidence type="ECO:0000313" key="3">
    <source>
        <dbReference type="Proteomes" id="UP000499080"/>
    </source>
</evidence>
<dbReference type="AlphaFoldDB" id="A0A4Y2J073"/>
<dbReference type="GO" id="GO:0003676">
    <property type="term" value="F:nucleic acid binding"/>
    <property type="evidence" value="ECO:0007669"/>
    <property type="project" value="InterPro"/>
</dbReference>
<gene>
    <name evidence="2" type="ORF">AVEN_68099_1</name>
</gene>
<dbReference type="PANTHER" id="PTHR37984:SF15">
    <property type="entry name" value="INTEGRASE CATALYTIC DOMAIN-CONTAINING PROTEIN"/>
    <property type="match status" value="1"/>
</dbReference>
<feature type="domain" description="Integrase catalytic" evidence="1">
    <location>
        <begin position="1"/>
        <end position="94"/>
    </location>
</feature>
<keyword evidence="3" id="KW-1185">Reference proteome</keyword>
<dbReference type="PANTHER" id="PTHR37984">
    <property type="entry name" value="PROTEIN CBG26694"/>
    <property type="match status" value="1"/>
</dbReference>
<dbReference type="GO" id="GO:0015074">
    <property type="term" value="P:DNA integration"/>
    <property type="evidence" value="ECO:0007669"/>
    <property type="project" value="InterPro"/>
</dbReference>
<dbReference type="OrthoDB" id="6537797at2759"/>
<dbReference type="InterPro" id="IPR050951">
    <property type="entry name" value="Retrovirus_Pol_polyprotein"/>
</dbReference>